<dbReference type="InterPro" id="IPR015421">
    <property type="entry name" value="PyrdxlP-dep_Trfase_major"/>
</dbReference>
<evidence type="ECO:0000256" key="1">
    <source>
        <dbReference type="ARBA" id="ARBA00001933"/>
    </source>
</evidence>
<gene>
    <name evidence="9" type="ORF">GCM10023209_10150</name>
</gene>
<keyword evidence="3 7" id="KW-0032">Aminotransferase</keyword>
<evidence type="ECO:0000313" key="10">
    <source>
        <dbReference type="Proteomes" id="UP001499910"/>
    </source>
</evidence>
<dbReference type="EMBL" id="BAABHW010000001">
    <property type="protein sequence ID" value="GAA5068929.1"/>
    <property type="molecule type" value="Genomic_DNA"/>
</dbReference>
<evidence type="ECO:0000256" key="5">
    <source>
        <dbReference type="ARBA" id="ARBA00022898"/>
    </source>
</evidence>
<comment type="similarity">
    <text evidence="2 7">Belongs to the class-I pyridoxal-phosphate-dependent aminotransferase family.</text>
</comment>
<evidence type="ECO:0000313" key="9">
    <source>
        <dbReference type="EMBL" id="GAA5068929.1"/>
    </source>
</evidence>
<protein>
    <recommendedName>
        <fullName evidence="7">Aminotransferase</fullName>
        <ecNumber evidence="7">2.6.1.-</ecNumber>
    </recommendedName>
</protein>
<organism evidence="9 10">
    <name type="scientific">[Roseibacterium] beibuensis</name>
    <dbReference type="NCBI Taxonomy" id="1193142"/>
    <lineage>
        <taxon>Bacteria</taxon>
        <taxon>Pseudomonadati</taxon>
        <taxon>Pseudomonadota</taxon>
        <taxon>Alphaproteobacteria</taxon>
        <taxon>Rhodobacterales</taxon>
        <taxon>Roseobacteraceae</taxon>
        <taxon>Roseicyclus</taxon>
    </lineage>
</organism>
<evidence type="ECO:0000256" key="4">
    <source>
        <dbReference type="ARBA" id="ARBA00022679"/>
    </source>
</evidence>
<dbReference type="PANTHER" id="PTHR46383">
    <property type="entry name" value="ASPARTATE AMINOTRANSFERASE"/>
    <property type="match status" value="1"/>
</dbReference>
<feature type="domain" description="Aminotransferase class I/classII large" evidence="8">
    <location>
        <begin position="35"/>
        <end position="382"/>
    </location>
</feature>
<dbReference type="InterPro" id="IPR015424">
    <property type="entry name" value="PyrdxlP-dep_Trfase"/>
</dbReference>
<dbReference type="InterPro" id="IPR050596">
    <property type="entry name" value="AspAT/PAT-like"/>
</dbReference>
<proteinExistence type="inferred from homology"/>
<dbReference type="CDD" id="cd00609">
    <property type="entry name" value="AAT_like"/>
    <property type="match status" value="1"/>
</dbReference>
<sequence>MPRPSLQISGLTGSGDDGWSLFYRARAMKAAGQPVLELTIGEHDIGTDQAILDEMHRAATAGHTGYAMVPGIPSLRRAVAERMSAATGHPYDIENILITPGGQAGLFAAHHAACDPGDRALLIDPYYATYPGTIRAVGAIPVPVATRPEAGFQPEEAALTAAAPGAKSLLINSPNNPTGAVYGMETLRGIARVAEAHDLWVISDEVYDSQVWEGRHVPFAALPGMADRTLTVGSLSKSHAMTGSRLGWIAAPAEVIERLITLATHTTYGVPGYIQEAGLFALTRGPEAEAAVAAPFLRRRQMVLERLDRQQVLSAVPPSGAMYVMLDVRRTGLSGAAFADALLDECRVAVMPGESFGTAAAGHVRVALTLPDDRFAEALDRLFQFATARACAA</sequence>
<comment type="cofactor">
    <cofactor evidence="1 7">
        <name>pyridoxal 5'-phosphate</name>
        <dbReference type="ChEBI" id="CHEBI:597326"/>
    </cofactor>
</comment>
<comment type="caution">
    <text evidence="9">The sequence shown here is derived from an EMBL/GenBank/DDBJ whole genome shotgun (WGS) entry which is preliminary data.</text>
</comment>
<evidence type="ECO:0000259" key="8">
    <source>
        <dbReference type="Pfam" id="PF00155"/>
    </source>
</evidence>
<name>A0ABP9L460_9RHOB</name>
<dbReference type="SUPFAM" id="SSF53383">
    <property type="entry name" value="PLP-dependent transferases"/>
    <property type="match status" value="1"/>
</dbReference>
<reference evidence="10" key="1">
    <citation type="journal article" date="2019" name="Int. J. Syst. Evol. Microbiol.">
        <title>The Global Catalogue of Microorganisms (GCM) 10K type strain sequencing project: providing services to taxonomists for standard genome sequencing and annotation.</title>
        <authorList>
            <consortium name="The Broad Institute Genomics Platform"/>
            <consortium name="The Broad Institute Genome Sequencing Center for Infectious Disease"/>
            <person name="Wu L."/>
            <person name="Ma J."/>
        </authorList>
    </citation>
    <scope>NUCLEOTIDE SEQUENCE [LARGE SCALE GENOMIC DNA]</scope>
    <source>
        <strain evidence="10">JCM 18015</strain>
    </source>
</reference>
<dbReference type="EC" id="2.6.1.-" evidence="7"/>
<dbReference type="Gene3D" id="3.40.640.10">
    <property type="entry name" value="Type I PLP-dependent aspartate aminotransferase-like (Major domain)"/>
    <property type="match status" value="1"/>
</dbReference>
<dbReference type="InterPro" id="IPR004838">
    <property type="entry name" value="NHTrfase_class1_PyrdxlP-BS"/>
</dbReference>
<accession>A0ABP9L460</accession>
<dbReference type="InterPro" id="IPR004839">
    <property type="entry name" value="Aminotransferase_I/II_large"/>
</dbReference>
<dbReference type="Proteomes" id="UP001499910">
    <property type="component" value="Unassembled WGS sequence"/>
</dbReference>
<evidence type="ECO:0000256" key="3">
    <source>
        <dbReference type="ARBA" id="ARBA00022576"/>
    </source>
</evidence>
<comment type="catalytic activity">
    <reaction evidence="6">
        <text>L-aspartate + 2-oxoglutarate = oxaloacetate + L-glutamate</text>
        <dbReference type="Rhea" id="RHEA:21824"/>
        <dbReference type="ChEBI" id="CHEBI:16452"/>
        <dbReference type="ChEBI" id="CHEBI:16810"/>
        <dbReference type="ChEBI" id="CHEBI:29985"/>
        <dbReference type="ChEBI" id="CHEBI:29991"/>
        <dbReference type="EC" id="2.6.1.1"/>
    </reaction>
</comment>
<evidence type="ECO:0000256" key="6">
    <source>
        <dbReference type="ARBA" id="ARBA00049185"/>
    </source>
</evidence>
<evidence type="ECO:0000256" key="2">
    <source>
        <dbReference type="ARBA" id="ARBA00007441"/>
    </source>
</evidence>
<dbReference type="GO" id="GO:0008483">
    <property type="term" value="F:transaminase activity"/>
    <property type="evidence" value="ECO:0007669"/>
    <property type="project" value="UniProtKB-KW"/>
</dbReference>
<keyword evidence="10" id="KW-1185">Reference proteome</keyword>
<evidence type="ECO:0000256" key="7">
    <source>
        <dbReference type="RuleBase" id="RU000481"/>
    </source>
</evidence>
<dbReference type="PROSITE" id="PS00105">
    <property type="entry name" value="AA_TRANSFER_CLASS_1"/>
    <property type="match status" value="1"/>
</dbReference>
<dbReference type="Pfam" id="PF00155">
    <property type="entry name" value="Aminotran_1_2"/>
    <property type="match status" value="1"/>
</dbReference>
<dbReference type="PANTHER" id="PTHR46383:SF1">
    <property type="entry name" value="ASPARTATE AMINOTRANSFERASE"/>
    <property type="match status" value="1"/>
</dbReference>
<keyword evidence="5" id="KW-0663">Pyridoxal phosphate</keyword>
<keyword evidence="4 7" id="KW-0808">Transferase</keyword>
<dbReference type="RefSeq" id="WP_259546302.1">
    <property type="nucleotide sequence ID" value="NZ_BAABHW010000001.1"/>
</dbReference>